<keyword evidence="4" id="KW-0029">Amino-acid transport</keyword>
<dbReference type="Gene3D" id="3.40.50.2300">
    <property type="match status" value="2"/>
</dbReference>
<dbReference type="PANTHER" id="PTHR30483:SF6">
    <property type="entry name" value="PERIPLASMIC BINDING PROTEIN OF ABC TRANSPORTER FOR NATURAL AMINO ACIDS"/>
    <property type="match status" value="1"/>
</dbReference>
<reference evidence="7 8" key="1">
    <citation type="submission" date="2019-07" db="EMBL/GenBank/DDBJ databases">
        <title>Ln-dependent methylotrophs.</title>
        <authorList>
            <person name="Tani A."/>
        </authorList>
    </citation>
    <scope>NUCLEOTIDE SEQUENCE [LARGE SCALE GENOMIC DNA]</scope>
    <source>
        <strain evidence="7 8">SM12</strain>
    </source>
</reference>
<evidence type="ECO:0000256" key="2">
    <source>
        <dbReference type="ARBA" id="ARBA00022448"/>
    </source>
</evidence>
<dbReference type="Proteomes" id="UP000316801">
    <property type="component" value="Unassembled WGS sequence"/>
</dbReference>
<dbReference type="Pfam" id="PF13458">
    <property type="entry name" value="Peripla_BP_6"/>
    <property type="match status" value="1"/>
</dbReference>
<evidence type="ECO:0000256" key="5">
    <source>
        <dbReference type="SAM" id="MobiDB-lite"/>
    </source>
</evidence>
<dbReference type="InterPro" id="IPR028081">
    <property type="entry name" value="Leu-bd"/>
</dbReference>
<dbReference type="EMBL" id="VJMG01000010">
    <property type="protein sequence ID" value="TRL41172.1"/>
    <property type="molecule type" value="Genomic_DNA"/>
</dbReference>
<comment type="caution">
    <text evidence="7">The sequence shown here is derived from an EMBL/GenBank/DDBJ whole genome shotgun (WGS) entry which is preliminary data.</text>
</comment>
<dbReference type="InterPro" id="IPR051010">
    <property type="entry name" value="BCAA_transport"/>
</dbReference>
<dbReference type="GO" id="GO:0006865">
    <property type="term" value="P:amino acid transport"/>
    <property type="evidence" value="ECO:0007669"/>
    <property type="project" value="UniProtKB-KW"/>
</dbReference>
<keyword evidence="2" id="KW-0813">Transport</keyword>
<dbReference type="PRINTS" id="PR00337">
    <property type="entry name" value="LEUILEVALBP"/>
</dbReference>
<evidence type="ECO:0000259" key="6">
    <source>
        <dbReference type="Pfam" id="PF13458"/>
    </source>
</evidence>
<sequence length="452" mass="48867">MAMCSNSDAWCWPIQPRRLRAIPRLLPPISEATRQPRPPSRRFDRSSQQRSPHHHQESAMKVGFRFLATVALPALLAGSALADNTIKIGNIVATSGTLKGVAEPAVVSADIAVAEINAAGGINGKKVELVRFDTGSDPKQASVGARKLIQDDGVLAILGPFSSGEASVAFNDGERLKVLMMPNSASTPGLTDNRNYAWRLTEDESKQFTRMLNSLKAHGVKMDKAAIVYISEEVVSNASGTKLYPMIFDKLGIKYDPPIPVQYKSFDMSAQAAQILQANPDIVAIAALPESASKVIKELRRQGYKGRIIGSQIFADPNVVELFGPEGEGVIMAASFWKGFSPRAQAFNDTFVAAAEKRGIHKLGAHHSDAQTYDTLFLMKQIMEKAGVTGDPSKLSAERQAVADQMKGVTFSGILGNNICFAGHDAELPGYVIEIKDGKWTKYDEAPADPCK</sequence>
<organism evidence="7 8">
    <name type="scientific">Rhizobium straminoryzae</name>
    <dbReference type="NCBI Taxonomy" id="1387186"/>
    <lineage>
        <taxon>Bacteria</taxon>
        <taxon>Pseudomonadati</taxon>
        <taxon>Pseudomonadota</taxon>
        <taxon>Alphaproteobacteria</taxon>
        <taxon>Hyphomicrobiales</taxon>
        <taxon>Rhizobiaceae</taxon>
        <taxon>Rhizobium/Agrobacterium group</taxon>
        <taxon>Rhizobium</taxon>
    </lineage>
</organism>
<gene>
    <name evidence="7" type="ORF">FNA46_04320</name>
</gene>
<evidence type="ECO:0000313" key="8">
    <source>
        <dbReference type="Proteomes" id="UP000316801"/>
    </source>
</evidence>
<evidence type="ECO:0000256" key="1">
    <source>
        <dbReference type="ARBA" id="ARBA00010062"/>
    </source>
</evidence>
<dbReference type="PANTHER" id="PTHR30483">
    <property type="entry name" value="LEUCINE-SPECIFIC-BINDING PROTEIN"/>
    <property type="match status" value="1"/>
</dbReference>
<dbReference type="InterPro" id="IPR000709">
    <property type="entry name" value="Leu_Ile_Val-bd"/>
</dbReference>
<comment type="similarity">
    <text evidence="1">Belongs to the leucine-binding protein family.</text>
</comment>
<evidence type="ECO:0000256" key="3">
    <source>
        <dbReference type="ARBA" id="ARBA00022729"/>
    </source>
</evidence>
<keyword evidence="3" id="KW-0732">Signal</keyword>
<accession>A0A549TF72</accession>
<proteinExistence type="inferred from homology"/>
<dbReference type="SUPFAM" id="SSF53822">
    <property type="entry name" value="Periplasmic binding protein-like I"/>
    <property type="match status" value="1"/>
</dbReference>
<feature type="region of interest" description="Disordered" evidence="5">
    <location>
        <begin position="25"/>
        <end position="57"/>
    </location>
</feature>
<evidence type="ECO:0000313" key="7">
    <source>
        <dbReference type="EMBL" id="TRL41172.1"/>
    </source>
</evidence>
<protein>
    <submittedName>
        <fullName evidence="7">ABC transporter substrate-binding protein</fullName>
    </submittedName>
</protein>
<feature type="domain" description="Leucine-binding protein" evidence="6">
    <location>
        <begin position="85"/>
        <end position="438"/>
    </location>
</feature>
<keyword evidence="8" id="KW-1185">Reference proteome</keyword>
<evidence type="ECO:0000256" key="4">
    <source>
        <dbReference type="ARBA" id="ARBA00022970"/>
    </source>
</evidence>
<dbReference type="AlphaFoldDB" id="A0A549TF72"/>
<dbReference type="InterPro" id="IPR028082">
    <property type="entry name" value="Peripla_BP_I"/>
</dbReference>
<name>A0A549TF72_9HYPH</name>